<keyword evidence="2" id="KW-1185">Reference proteome</keyword>
<accession>A0A4Y2FXI6</accession>
<proteinExistence type="predicted"/>
<comment type="caution">
    <text evidence="1">The sequence shown here is derived from an EMBL/GenBank/DDBJ whole genome shotgun (WGS) entry which is preliminary data.</text>
</comment>
<dbReference type="AlphaFoldDB" id="A0A4Y2FXI6"/>
<protein>
    <submittedName>
        <fullName evidence="1">Uncharacterized protein</fullName>
    </submittedName>
</protein>
<sequence length="134" mass="15074">MSFFKAKYEEGTKNTTSLVTFWDAKIPLCLRLHSSPHSRKADMTMTFTSLATNTGVFGQANTTGIYQNLSPSLGKLSGIDRLSLWGTDSVPSCEKGGKIRPTFYAIFFVSPRLVVLGIGSWKRRPWKLAPRRRW</sequence>
<dbReference type="Proteomes" id="UP000499080">
    <property type="component" value="Unassembled WGS sequence"/>
</dbReference>
<organism evidence="1 2">
    <name type="scientific">Araneus ventricosus</name>
    <name type="common">Orbweaver spider</name>
    <name type="synonym">Epeira ventricosa</name>
    <dbReference type="NCBI Taxonomy" id="182803"/>
    <lineage>
        <taxon>Eukaryota</taxon>
        <taxon>Metazoa</taxon>
        <taxon>Ecdysozoa</taxon>
        <taxon>Arthropoda</taxon>
        <taxon>Chelicerata</taxon>
        <taxon>Arachnida</taxon>
        <taxon>Araneae</taxon>
        <taxon>Araneomorphae</taxon>
        <taxon>Entelegynae</taxon>
        <taxon>Araneoidea</taxon>
        <taxon>Araneidae</taxon>
        <taxon>Araneus</taxon>
    </lineage>
</organism>
<evidence type="ECO:0000313" key="2">
    <source>
        <dbReference type="Proteomes" id="UP000499080"/>
    </source>
</evidence>
<dbReference type="EMBL" id="BGPR01001089">
    <property type="protein sequence ID" value="GBM45119.1"/>
    <property type="molecule type" value="Genomic_DNA"/>
</dbReference>
<evidence type="ECO:0000313" key="1">
    <source>
        <dbReference type="EMBL" id="GBM45119.1"/>
    </source>
</evidence>
<reference evidence="1 2" key="1">
    <citation type="journal article" date="2019" name="Sci. Rep.">
        <title>Orb-weaving spider Araneus ventricosus genome elucidates the spidroin gene catalogue.</title>
        <authorList>
            <person name="Kono N."/>
            <person name="Nakamura H."/>
            <person name="Ohtoshi R."/>
            <person name="Moran D.A.P."/>
            <person name="Shinohara A."/>
            <person name="Yoshida Y."/>
            <person name="Fujiwara M."/>
            <person name="Mori M."/>
            <person name="Tomita M."/>
            <person name="Arakawa K."/>
        </authorList>
    </citation>
    <scope>NUCLEOTIDE SEQUENCE [LARGE SCALE GENOMIC DNA]</scope>
</reference>
<gene>
    <name evidence="1" type="ORF">AVEN_251844_1</name>
</gene>
<name>A0A4Y2FXI6_ARAVE</name>